<name>A0A0A8XZ67_ARUDO</name>
<dbReference type="AlphaFoldDB" id="A0A0A8XZ67"/>
<dbReference type="EMBL" id="GBRH01280893">
    <property type="protein sequence ID" value="JAD17002.1"/>
    <property type="molecule type" value="Transcribed_RNA"/>
</dbReference>
<sequence>MGEKTRCRGAGREGESGRKG</sequence>
<evidence type="ECO:0000313" key="2">
    <source>
        <dbReference type="EMBL" id="JAD17002.1"/>
    </source>
</evidence>
<protein>
    <submittedName>
        <fullName evidence="2">Uncharacterized protein</fullName>
    </submittedName>
</protein>
<reference evidence="2" key="2">
    <citation type="journal article" date="2015" name="Data Brief">
        <title>Shoot transcriptome of the giant reed, Arundo donax.</title>
        <authorList>
            <person name="Barrero R.A."/>
            <person name="Guerrero F.D."/>
            <person name="Moolhuijzen P."/>
            <person name="Goolsby J.A."/>
            <person name="Tidwell J."/>
            <person name="Bellgard S.E."/>
            <person name="Bellgard M.I."/>
        </authorList>
    </citation>
    <scope>NUCLEOTIDE SEQUENCE</scope>
    <source>
        <tissue evidence="2">Shoot tissue taken approximately 20 cm above the soil surface</tissue>
    </source>
</reference>
<organism evidence="2">
    <name type="scientific">Arundo donax</name>
    <name type="common">Giant reed</name>
    <name type="synonym">Donax arundinaceus</name>
    <dbReference type="NCBI Taxonomy" id="35708"/>
    <lineage>
        <taxon>Eukaryota</taxon>
        <taxon>Viridiplantae</taxon>
        <taxon>Streptophyta</taxon>
        <taxon>Embryophyta</taxon>
        <taxon>Tracheophyta</taxon>
        <taxon>Spermatophyta</taxon>
        <taxon>Magnoliopsida</taxon>
        <taxon>Liliopsida</taxon>
        <taxon>Poales</taxon>
        <taxon>Poaceae</taxon>
        <taxon>PACMAD clade</taxon>
        <taxon>Arundinoideae</taxon>
        <taxon>Arundineae</taxon>
        <taxon>Arundo</taxon>
    </lineage>
</organism>
<reference evidence="2" key="1">
    <citation type="submission" date="2014-09" db="EMBL/GenBank/DDBJ databases">
        <authorList>
            <person name="Magalhaes I.L.F."/>
            <person name="Oliveira U."/>
            <person name="Santos F.R."/>
            <person name="Vidigal T.H.D.A."/>
            <person name="Brescovit A.D."/>
            <person name="Santos A.J."/>
        </authorList>
    </citation>
    <scope>NUCLEOTIDE SEQUENCE</scope>
    <source>
        <tissue evidence="2">Shoot tissue taken approximately 20 cm above the soil surface</tissue>
    </source>
</reference>
<accession>A0A0A8XZ67</accession>
<feature type="region of interest" description="Disordered" evidence="1">
    <location>
        <begin position="1"/>
        <end position="20"/>
    </location>
</feature>
<proteinExistence type="predicted"/>
<evidence type="ECO:0000256" key="1">
    <source>
        <dbReference type="SAM" id="MobiDB-lite"/>
    </source>
</evidence>